<dbReference type="EMBL" id="JBHSCX010000013">
    <property type="protein sequence ID" value="MFC4362924.1"/>
    <property type="molecule type" value="Genomic_DNA"/>
</dbReference>
<gene>
    <name evidence="1" type="ORF">ACFOX3_11475</name>
</gene>
<reference evidence="2" key="1">
    <citation type="journal article" date="2019" name="Int. J. Syst. Evol. Microbiol.">
        <title>The Global Catalogue of Microorganisms (GCM) 10K type strain sequencing project: providing services to taxonomists for standard genome sequencing and annotation.</title>
        <authorList>
            <consortium name="The Broad Institute Genomics Platform"/>
            <consortium name="The Broad Institute Genome Sequencing Center for Infectious Disease"/>
            <person name="Wu L."/>
            <person name="Ma J."/>
        </authorList>
    </citation>
    <scope>NUCLEOTIDE SEQUENCE [LARGE SCALE GENOMIC DNA]</scope>
    <source>
        <strain evidence="2">CECT 8570</strain>
    </source>
</reference>
<dbReference type="RefSeq" id="WP_290264887.1">
    <property type="nucleotide sequence ID" value="NZ_JAUFQG010000006.1"/>
</dbReference>
<dbReference type="Proteomes" id="UP001595840">
    <property type="component" value="Unassembled WGS sequence"/>
</dbReference>
<protein>
    <submittedName>
        <fullName evidence="1">Uncharacterized protein</fullName>
    </submittedName>
</protein>
<evidence type="ECO:0000313" key="2">
    <source>
        <dbReference type="Proteomes" id="UP001595840"/>
    </source>
</evidence>
<proteinExistence type="predicted"/>
<evidence type="ECO:0000313" key="1">
    <source>
        <dbReference type="EMBL" id="MFC4362924.1"/>
    </source>
</evidence>
<sequence length="115" mass="12046">MVSSLAVAEAPSRDSVPAAYVAVCEKIQSCARIEFSLSQIPTEHSAVLNAALNSLCAGVYQSIETLESYPDLEAPALICAESLLQLSCDHLAADRQTAACATLIDQAGQLGLTLH</sequence>
<keyword evidence="2" id="KW-1185">Reference proteome</keyword>
<organism evidence="1 2">
    <name type="scientific">Simiduia curdlanivorans</name>
    <dbReference type="NCBI Taxonomy" id="1492769"/>
    <lineage>
        <taxon>Bacteria</taxon>
        <taxon>Pseudomonadati</taxon>
        <taxon>Pseudomonadota</taxon>
        <taxon>Gammaproteobacteria</taxon>
        <taxon>Cellvibrionales</taxon>
        <taxon>Cellvibrionaceae</taxon>
        <taxon>Simiduia</taxon>
    </lineage>
</organism>
<accession>A0ABV8V623</accession>
<comment type="caution">
    <text evidence="1">The sequence shown here is derived from an EMBL/GenBank/DDBJ whole genome shotgun (WGS) entry which is preliminary data.</text>
</comment>
<name>A0ABV8V623_9GAMM</name>